<evidence type="ECO:0000313" key="6">
    <source>
        <dbReference type="EMBL" id="MBF9235607.1"/>
    </source>
</evidence>
<accession>A0A931BZD8</accession>
<evidence type="ECO:0000256" key="4">
    <source>
        <dbReference type="ARBA" id="ARBA00023136"/>
    </source>
</evidence>
<name>A0A931BZD8_9HYPH</name>
<dbReference type="RefSeq" id="WP_196273603.1">
    <property type="nucleotide sequence ID" value="NZ_JADQDO010000017.1"/>
</dbReference>
<keyword evidence="4 5" id="KW-0472">Membrane</keyword>
<dbReference type="InterPro" id="IPR007792">
    <property type="entry name" value="T4SS_VirB3/TrbD/AvhB"/>
</dbReference>
<evidence type="ECO:0000313" key="7">
    <source>
        <dbReference type="Proteomes" id="UP000599312"/>
    </source>
</evidence>
<evidence type="ECO:0000256" key="2">
    <source>
        <dbReference type="ARBA" id="ARBA00022692"/>
    </source>
</evidence>
<keyword evidence="2 5" id="KW-0812">Transmembrane</keyword>
<organism evidence="6 7">
    <name type="scientific">Microvirga alba</name>
    <dbReference type="NCBI Taxonomy" id="2791025"/>
    <lineage>
        <taxon>Bacteria</taxon>
        <taxon>Pseudomonadati</taxon>
        <taxon>Pseudomonadota</taxon>
        <taxon>Alphaproteobacteria</taxon>
        <taxon>Hyphomicrobiales</taxon>
        <taxon>Methylobacteriaceae</taxon>
        <taxon>Microvirga</taxon>
    </lineage>
</organism>
<evidence type="ECO:0000256" key="1">
    <source>
        <dbReference type="ARBA" id="ARBA00004370"/>
    </source>
</evidence>
<dbReference type="Proteomes" id="UP000599312">
    <property type="component" value="Unassembled WGS sequence"/>
</dbReference>
<evidence type="ECO:0000256" key="3">
    <source>
        <dbReference type="ARBA" id="ARBA00022989"/>
    </source>
</evidence>
<comment type="caution">
    <text evidence="6">The sequence shown here is derived from an EMBL/GenBank/DDBJ whole genome shotgun (WGS) entry which is preliminary data.</text>
</comment>
<protein>
    <submittedName>
        <fullName evidence="6">Type IV secretion system protein VirB3</fullName>
    </submittedName>
</protein>
<dbReference type="AlphaFoldDB" id="A0A931BZD8"/>
<dbReference type="GO" id="GO:0016020">
    <property type="term" value="C:membrane"/>
    <property type="evidence" value="ECO:0007669"/>
    <property type="project" value="UniProtKB-SubCell"/>
</dbReference>
<reference evidence="6" key="1">
    <citation type="submission" date="2020-11" db="EMBL/GenBank/DDBJ databases">
        <authorList>
            <person name="Kim M.K."/>
        </authorList>
    </citation>
    <scope>NUCLEOTIDE SEQUENCE</scope>
    <source>
        <strain evidence="6">BT350</strain>
    </source>
</reference>
<feature type="transmembrane region" description="Helical" evidence="5">
    <location>
        <begin position="32"/>
        <end position="57"/>
    </location>
</feature>
<dbReference type="EMBL" id="JADQDO010000017">
    <property type="protein sequence ID" value="MBF9235607.1"/>
    <property type="molecule type" value="Genomic_DNA"/>
</dbReference>
<keyword evidence="7" id="KW-1185">Reference proteome</keyword>
<comment type="subcellular location">
    <subcellularLocation>
        <location evidence="1">Membrane</location>
    </subcellularLocation>
</comment>
<evidence type="ECO:0000256" key="5">
    <source>
        <dbReference type="SAM" id="Phobius"/>
    </source>
</evidence>
<sequence length="110" mass="12432">MDDSLHEDPLFLACTRPAMIGGVTMEAVGVNVLFSCILFIAAGNIFYMAIGGVLHLICRALCKHDPNIFRVLNAWRETKARCLNRFYWGGSSVSPLKVHRRYNLKDFNLE</sequence>
<gene>
    <name evidence="6" type="ORF">I2H38_19785</name>
</gene>
<proteinExistence type="predicted"/>
<dbReference type="Pfam" id="PF05101">
    <property type="entry name" value="VirB3"/>
    <property type="match status" value="1"/>
</dbReference>
<keyword evidence="3 5" id="KW-1133">Transmembrane helix</keyword>